<dbReference type="Proteomes" id="UP001345219">
    <property type="component" value="Chromosome 8"/>
</dbReference>
<evidence type="ECO:0000313" key="8">
    <source>
        <dbReference type="EMBL" id="KAK4755536.1"/>
    </source>
</evidence>
<evidence type="ECO:0000256" key="4">
    <source>
        <dbReference type="ARBA" id="ARBA00023289"/>
    </source>
</evidence>
<dbReference type="AlphaFoldDB" id="A0AAN7PXA6"/>
<dbReference type="GO" id="GO:0046872">
    <property type="term" value="F:metal ion binding"/>
    <property type="evidence" value="ECO:0007669"/>
    <property type="project" value="UniProtKB-KW"/>
</dbReference>
<organism evidence="8 9">
    <name type="scientific">Trapa incisa</name>
    <dbReference type="NCBI Taxonomy" id="236973"/>
    <lineage>
        <taxon>Eukaryota</taxon>
        <taxon>Viridiplantae</taxon>
        <taxon>Streptophyta</taxon>
        <taxon>Embryophyta</taxon>
        <taxon>Tracheophyta</taxon>
        <taxon>Spermatophyta</taxon>
        <taxon>Magnoliopsida</taxon>
        <taxon>eudicotyledons</taxon>
        <taxon>Gunneridae</taxon>
        <taxon>Pentapetalae</taxon>
        <taxon>rosids</taxon>
        <taxon>malvids</taxon>
        <taxon>Myrtales</taxon>
        <taxon>Lythraceae</taxon>
        <taxon>Trapa</taxon>
    </lineage>
</organism>
<dbReference type="Pfam" id="PF00403">
    <property type="entry name" value="HMA"/>
    <property type="match status" value="1"/>
</dbReference>
<keyword evidence="1" id="KW-0488">Methylation</keyword>
<sequence length="506" mass="53922">MSKEEFLKIKTCALKVNIHCDGCRHKVKKILQKIDGVFTTKIEPEIGKVTVSGNIDPAVLIKKLTKAGKHAELWAASKVNNNQNLNNQFKNIQIDNNGKGGNNNQKGQKQKGDGSGNNQPKGGRPHGQNQLQQMKGIQDLKLPQLKELKLPSKVQNHANNNQKIAKFVPEDDDEFSDEFDDEFDDEDDFDDEYDDDDDDMDDPVSKSLPPNIKMKPAMGPNPGQGNMPNMMMLNGMIGGNNPQFLNAMKAANSNGNNDASNGGKKGNGGGGSGALPVHGSGIVGNGNYNGNQNQGSGKGGGKGNGASSGAMGNNKISYGGAPQNANASKKGSGGGGLQMMGGGLPPNMGVPNCMMNGMGGKDIPMGQMGNLPTGQMGNFTAVQGLPAASMGKPGGGGDGYSTVAMAGNPYQLHPQQQQQQQYLAAVMNQQQTMGNERFQPLMYARPPPAVNYMPPPHPPPAIDYMLPPHPNMNPYPYPYPYSYPPSRGDPYTHYFSDENTSSCNVM</sequence>
<feature type="compositionally biased region" description="Low complexity" evidence="6">
    <location>
        <begin position="285"/>
        <end position="295"/>
    </location>
</feature>
<comment type="caution">
    <text evidence="8">The sequence shown here is derived from an EMBL/GenBank/DDBJ whole genome shotgun (WGS) entry which is preliminary data.</text>
</comment>
<dbReference type="CDD" id="cd00371">
    <property type="entry name" value="HMA"/>
    <property type="match status" value="1"/>
</dbReference>
<keyword evidence="3" id="KW-0449">Lipoprotein</keyword>
<feature type="compositionally biased region" description="Gly residues" evidence="6">
    <location>
        <begin position="331"/>
        <end position="343"/>
    </location>
</feature>
<keyword evidence="2" id="KW-0479">Metal-binding</keyword>
<evidence type="ECO:0000259" key="7">
    <source>
        <dbReference type="PROSITE" id="PS50846"/>
    </source>
</evidence>
<evidence type="ECO:0000256" key="3">
    <source>
        <dbReference type="ARBA" id="ARBA00023288"/>
    </source>
</evidence>
<feature type="domain" description="HMA" evidence="7">
    <location>
        <begin position="9"/>
        <end position="72"/>
    </location>
</feature>
<feature type="compositionally biased region" description="Low complexity" evidence="6">
    <location>
        <begin position="249"/>
        <end position="262"/>
    </location>
</feature>
<feature type="region of interest" description="Disordered" evidence="6">
    <location>
        <begin position="248"/>
        <end position="343"/>
    </location>
</feature>
<dbReference type="Gene3D" id="3.30.70.100">
    <property type="match status" value="1"/>
</dbReference>
<dbReference type="EMBL" id="JAXIOK010000014">
    <property type="protein sequence ID" value="KAK4755536.1"/>
    <property type="molecule type" value="Genomic_DNA"/>
</dbReference>
<proteinExistence type="inferred from homology"/>
<gene>
    <name evidence="8" type="ORF">SAY87_009293</name>
</gene>
<keyword evidence="4" id="KW-0636">Prenylation</keyword>
<evidence type="ECO:0000256" key="1">
    <source>
        <dbReference type="ARBA" id="ARBA00022481"/>
    </source>
</evidence>
<feature type="compositionally biased region" description="Low complexity" evidence="6">
    <location>
        <begin position="92"/>
        <end position="107"/>
    </location>
</feature>
<evidence type="ECO:0000256" key="6">
    <source>
        <dbReference type="SAM" id="MobiDB-lite"/>
    </source>
</evidence>
<reference evidence="8 9" key="1">
    <citation type="journal article" date="2023" name="Hortic Res">
        <title>Pangenome of water caltrop reveals structural variations and asymmetric subgenome divergence after allopolyploidization.</title>
        <authorList>
            <person name="Zhang X."/>
            <person name="Chen Y."/>
            <person name="Wang L."/>
            <person name="Yuan Y."/>
            <person name="Fang M."/>
            <person name="Shi L."/>
            <person name="Lu R."/>
            <person name="Comes H.P."/>
            <person name="Ma Y."/>
            <person name="Chen Y."/>
            <person name="Huang G."/>
            <person name="Zhou Y."/>
            <person name="Zheng Z."/>
            <person name="Qiu Y."/>
        </authorList>
    </citation>
    <scope>NUCLEOTIDE SEQUENCE [LARGE SCALE GENOMIC DNA]</scope>
    <source>
        <tissue evidence="8">Roots</tissue>
    </source>
</reference>
<feature type="region of interest" description="Disordered" evidence="6">
    <location>
        <begin position="92"/>
        <end position="130"/>
    </location>
</feature>
<dbReference type="InterPro" id="IPR036163">
    <property type="entry name" value="HMA_dom_sf"/>
</dbReference>
<dbReference type="PANTHER" id="PTHR45868:SF74">
    <property type="entry name" value="HEAVY METAL-ASSOCIATED ISOPRENYLATED PLANT PROTEIN 33"/>
    <property type="match status" value="1"/>
</dbReference>
<dbReference type="PANTHER" id="PTHR45868">
    <property type="entry name" value="HEAVY METAL-ASSOCIATED ISOPRENYLATED PLANT PROTEIN 33-RELATED"/>
    <property type="match status" value="1"/>
</dbReference>
<accession>A0AAN7PXA6</accession>
<feature type="compositionally biased region" description="Gly residues" evidence="6">
    <location>
        <begin position="263"/>
        <end position="273"/>
    </location>
</feature>
<keyword evidence="9" id="KW-1185">Reference proteome</keyword>
<feature type="compositionally biased region" description="Polar residues" evidence="6">
    <location>
        <begin position="154"/>
        <end position="163"/>
    </location>
</feature>
<dbReference type="InterPro" id="IPR006121">
    <property type="entry name" value="HMA_dom"/>
</dbReference>
<comment type="similarity">
    <text evidence="5">Belongs to the HIPP family.</text>
</comment>
<name>A0AAN7PXA6_9MYRT</name>
<evidence type="ECO:0000313" key="9">
    <source>
        <dbReference type="Proteomes" id="UP001345219"/>
    </source>
</evidence>
<evidence type="ECO:0000256" key="2">
    <source>
        <dbReference type="ARBA" id="ARBA00022723"/>
    </source>
</evidence>
<dbReference type="SUPFAM" id="SSF55008">
    <property type="entry name" value="HMA, heavy metal-associated domain"/>
    <property type="match status" value="1"/>
</dbReference>
<evidence type="ECO:0000256" key="5">
    <source>
        <dbReference type="ARBA" id="ARBA00024045"/>
    </source>
</evidence>
<feature type="region of interest" description="Disordered" evidence="6">
    <location>
        <begin position="150"/>
        <end position="223"/>
    </location>
</feature>
<protein>
    <recommendedName>
        <fullName evidence="7">HMA domain-containing protein</fullName>
    </recommendedName>
</protein>
<dbReference type="PROSITE" id="PS50846">
    <property type="entry name" value="HMA_2"/>
    <property type="match status" value="1"/>
</dbReference>
<feature type="compositionally biased region" description="Acidic residues" evidence="6">
    <location>
        <begin position="170"/>
        <end position="202"/>
    </location>
</feature>
<feature type="compositionally biased region" description="Gly residues" evidence="6">
    <location>
        <begin position="296"/>
        <end position="306"/>
    </location>
</feature>